<dbReference type="Proteomes" id="UP000366872">
    <property type="component" value="Unassembled WGS sequence"/>
</dbReference>
<evidence type="ECO:0000256" key="2">
    <source>
        <dbReference type="ARBA" id="ARBA00012652"/>
    </source>
</evidence>
<gene>
    <name evidence="6" type="ORF">PDESU_01108</name>
</gene>
<dbReference type="SUPFAM" id="SSF49785">
    <property type="entry name" value="Galactose-binding domain-like"/>
    <property type="match status" value="1"/>
</dbReference>
<evidence type="ECO:0000259" key="5">
    <source>
        <dbReference type="Pfam" id="PF17390"/>
    </source>
</evidence>
<accession>A0A6C2TY89</accession>
<dbReference type="InterPro" id="IPR008979">
    <property type="entry name" value="Galactose-bd-like_sf"/>
</dbReference>
<dbReference type="Gene3D" id="2.60.120.260">
    <property type="entry name" value="Galactose-binding domain-like"/>
    <property type="match status" value="1"/>
</dbReference>
<dbReference type="InterPro" id="IPR035398">
    <property type="entry name" value="Bac_rhamnosid_C"/>
</dbReference>
<name>A0A6C2TY89_PONDE</name>
<sequence>MTPPEEREKVRAQLADNVLYSFPYYDAGSSGQALYTRFFAEYGERMDLVYELLKDTGHPSYGYFVEQGKTVWPERWSAVGDSQIHTCYTGIGAYFIKGFGGIRPDPANPGMKNVIIKPAPVGDLTYANTEFESMYGNIVVNWKREGRGASYHIEIPVNCTAKVYLPSLGKEGVKEAGEMVGVKYLGTEQSEAVGNYVVYRVESGTYDFTVDQMPRIEFPKPLYKGANRSRIGRMNASSMFIETEKLPGFEAFKANDGNPDTCWQAGGVKDQWLEVEWVKPQTFSKVVINEVGNEIKRYKVQAWGGNGWQDLAVGETCGSEKTHAFDAVTASQCRIFIIDASKAASISEFGIF</sequence>
<evidence type="ECO:0000313" key="6">
    <source>
        <dbReference type="EMBL" id="VGO12555.1"/>
    </source>
</evidence>
<dbReference type="Gene3D" id="1.50.10.10">
    <property type="match status" value="1"/>
</dbReference>
<organism evidence="6 7">
    <name type="scientific">Pontiella desulfatans</name>
    <dbReference type="NCBI Taxonomy" id="2750659"/>
    <lineage>
        <taxon>Bacteria</taxon>
        <taxon>Pseudomonadati</taxon>
        <taxon>Kiritimatiellota</taxon>
        <taxon>Kiritimatiellia</taxon>
        <taxon>Kiritimatiellales</taxon>
        <taxon>Pontiellaceae</taxon>
        <taxon>Pontiella</taxon>
    </lineage>
</organism>
<evidence type="ECO:0000256" key="3">
    <source>
        <dbReference type="ARBA" id="ARBA00022801"/>
    </source>
</evidence>
<dbReference type="InterPro" id="IPR035396">
    <property type="entry name" value="Bac_rhamnosid6H"/>
</dbReference>
<dbReference type="EMBL" id="CAAHFG010000001">
    <property type="protein sequence ID" value="VGO12555.1"/>
    <property type="molecule type" value="Genomic_DNA"/>
</dbReference>
<dbReference type="PANTHER" id="PTHR33307:SF6">
    <property type="entry name" value="ALPHA-RHAMNOSIDASE (EUROFUNG)-RELATED"/>
    <property type="match status" value="1"/>
</dbReference>
<proteinExistence type="predicted"/>
<dbReference type="Pfam" id="PF17389">
    <property type="entry name" value="Bac_rhamnosid6H"/>
    <property type="match status" value="1"/>
</dbReference>
<dbReference type="GO" id="GO:0005975">
    <property type="term" value="P:carbohydrate metabolic process"/>
    <property type="evidence" value="ECO:0007669"/>
    <property type="project" value="InterPro"/>
</dbReference>
<dbReference type="PANTHER" id="PTHR33307">
    <property type="entry name" value="ALPHA-RHAMNOSIDASE (EUROFUNG)"/>
    <property type="match status" value="1"/>
</dbReference>
<dbReference type="GO" id="GO:0030596">
    <property type="term" value="F:alpha-L-rhamnosidase activity"/>
    <property type="evidence" value="ECO:0007669"/>
    <property type="project" value="UniProtKB-EC"/>
</dbReference>
<dbReference type="InterPro" id="IPR012341">
    <property type="entry name" value="6hp_glycosidase-like_sf"/>
</dbReference>
<evidence type="ECO:0000259" key="4">
    <source>
        <dbReference type="Pfam" id="PF17389"/>
    </source>
</evidence>
<dbReference type="Pfam" id="PF22633">
    <property type="entry name" value="F5_F8_type_C_2"/>
    <property type="match status" value="1"/>
</dbReference>
<dbReference type="InterPro" id="IPR008928">
    <property type="entry name" value="6-hairpin_glycosidase_sf"/>
</dbReference>
<feature type="domain" description="Alpha-L-rhamnosidase C-terminal" evidence="5">
    <location>
        <begin position="101"/>
        <end position="177"/>
    </location>
</feature>
<feature type="domain" description="Alpha-L-rhamnosidase six-hairpin glycosidase" evidence="4">
    <location>
        <begin position="3"/>
        <end position="96"/>
    </location>
</feature>
<dbReference type="SUPFAM" id="SSF48208">
    <property type="entry name" value="Six-hairpin glycosidases"/>
    <property type="match status" value="1"/>
</dbReference>
<protein>
    <recommendedName>
        <fullName evidence="2">alpha-L-rhamnosidase</fullName>
        <ecNumber evidence="2">3.2.1.40</ecNumber>
    </recommendedName>
</protein>
<dbReference type="InterPro" id="IPR016007">
    <property type="entry name" value="Alpha_rhamnosid"/>
</dbReference>
<reference evidence="6 7" key="1">
    <citation type="submission" date="2019-04" db="EMBL/GenBank/DDBJ databases">
        <authorList>
            <person name="Van Vliet M D."/>
        </authorList>
    </citation>
    <scope>NUCLEOTIDE SEQUENCE [LARGE SCALE GENOMIC DNA]</scope>
    <source>
        <strain evidence="6 7">F1</strain>
    </source>
</reference>
<evidence type="ECO:0000256" key="1">
    <source>
        <dbReference type="ARBA" id="ARBA00001445"/>
    </source>
</evidence>
<keyword evidence="7" id="KW-1185">Reference proteome</keyword>
<dbReference type="Pfam" id="PF17390">
    <property type="entry name" value="Bac_rhamnosid_C"/>
    <property type="match status" value="1"/>
</dbReference>
<dbReference type="AlphaFoldDB" id="A0A6C2TY89"/>
<dbReference type="Gene3D" id="2.60.420.10">
    <property type="entry name" value="Maltose phosphorylase, domain 3"/>
    <property type="match status" value="1"/>
</dbReference>
<dbReference type="EC" id="3.2.1.40" evidence="2"/>
<keyword evidence="3" id="KW-0378">Hydrolase</keyword>
<comment type="catalytic activity">
    <reaction evidence="1">
        <text>Hydrolysis of terminal non-reducing alpha-L-rhamnose residues in alpha-L-rhamnosides.</text>
        <dbReference type="EC" id="3.2.1.40"/>
    </reaction>
</comment>
<evidence type="ECO:0000313" key="7">
    <source>
        <dbReference type="Proteomes" id="UP000366872"/>
    </source>
</evidence>